<dbReference type="Pfam" id="PF12704">
    <property type="entry name" value="MacB_PCD"/>
    <property type="match status" value="1"/>
</dbReference>
<dbReference type="Proteomes" id="UP000191153">
    <property type="component" value="Unassembled WGS sequence"/>
</dbReference>
<dbReference type="AlphaFoldDB" id="A0A1T4MD63"/>
<organism evidence="10 11">
    <name type="scientific">Cetobacterium ceti</name>
    <dbReference type="NCBI Taxonomy" id="180163"/>
    <lineage>
        <taxon>Bacteria</taxon>
        <taxon>Fusobacteriati</taxon>
        <taxon>Fusobacteriota</taxon>
        <taxon>Fusobacteriia</taxon>
        <taxon>Fusobacteriales</taxon>
        <taxon>Fusobacteriaceae</taxon>
        <taxon>Cetobacterium</taxon>
    </lineage>
</organism>
<comment type="subcellular location">
    <subcellularLocation>
        <location evidence="1">Cell membrane</location>
        <topology evidence="1">Multi-pass membrane protein</topology>
    </subcellularLocation>
</comment>
<dbReference type="STRING" id="180163.SAMN02745174_01170"/>
<feature type="transmembrane region" description="Helical" evidence="7">
    <location>
        <begin position="283"/>
        <end position="308"/>
    </location>
</feature>
<feature type="transmembrane region" description="Helical" evidence="7">
    <location>
        <begin position="21"/>
        <end position="41"/>
    </location>
</feature>
<proteinExistence type="inferred from homology"/>
<evidence type="ECO:0000256" key="5">
    <source>
        <dbReference type="ARBA" id="ARBA00023136"/>
    </source>
</evidence>
<evidence type="ECO:0000256" key="1">
    <source>
        <dbReference type="ARBA" id="ARBA00004651"/>
    </source>
</evidence>
<gene>
    <name evidence="10" type="ORF">SAMN02745174_01170</name>
</gene>
<dbReference type="GO" id="GO:0022857">
    <property type="term" value="F:transmembrane transporter activity"/>
    <property type="evidence" value="ECO:0007669"/>
    <property type="project" value="TreeGrafter"/>
</dbReference>
<keyword evidence="4 7" id="KW-1133">Transmembrane helix</keyword>
<evidence type="ECO:0000259" key="9">
    <source>
        <dbReference type="Pfam" id="PF12704"/>
    </source>
</evidence>
<feature type="domain" description="ABC3 transporter permease C-terminal" evidence="8">
    <location>
        <begin position="287"/>
        <end position="379"/>
    </location>
</feature>
<keyword evidence="5 7" id="KW-0472">Membrane</keyword>
<dbReference type="EMBL" id="FUWX01000008">
    <property type="protein sequence ID" value="SJZ65000.1"/>
    <property type="molecule type" value="Genomic_DNA"/>
</dbReference>
<evidence type="ECO:0000256" key="4">
    <source>
        <dbReference type="ARBA" id="ARBA00022989"/>
    </source>
</evidence>
<keyword evidence="2" id="KW-1003">Cell membrane</keyword>
<sequence length="381" mass="42344">MNFLESLKVAFQNLQGNKVRSFLTMLGIIIGIASVITMSGIGKGGQEHITGDLKKGGYGKFTVTVDKDDEEFRWKYLLNHDLVEELEKSGKFKNVSVNISRRVFMKFKKRYQMINLVATTPKYEKIDEVEYVAGRGFLPYEYTSGEKIIVIDNITAKHLFSSELNALGENISFISGRKSNPITYKIVGVFRNPLEKLIKVMAGPRIPRFMRIPLDTYDRVYDLSSGGFNSIILESKNPENLSLDMKIANEILEKITGIKNLYQVETITTGASSFDDILNTMNIFVTFVAGISLLVGGIGVMNIMLVSVIERTKEVGIRKALGARNKDILIQFLMESIILTGFGGIIGIILGILFGIIIGHFIGIDPIFSINSIILSMGIST</sequence>
<evidence type="ECO:0000256" key="6">
    <source>
        <dbReference type="ARBA" id="ARBA00038076"/>
    </source>
</evidence>
<evidence type="ECO:0000256" key="3">
    <source>
        <dbReference type="ARBA" id="ARBA00022692"/>
    </source>
</evidence>
<evidence type="ECO:0000313" key="11">
    <source>
        <dbReference type="Proteomes" id="UP000191153"/>
    </source>
</evidence>
<keyword evidence="11" id="KW-1185">Reference proteome</keyword>
<dbReference type="GO" id="GO:0005886">
    <property type="term" value="C:plasma membrane"/>
    <property type="evidence" value="ECO:0007669"/>
    <property type="project" value="UniProtKB-SubCell"/>
</dbReference>
<evidence type="ECO:0000256" key="2">
    <source>
        <dbReference type="ARBA" id="ARBA00022475"/>
    </source>
</evidence>
<evidence type="ECO:0000256" key="7">
    <source>
        <dbReference type="SAM" id="Phobius"/>
    </source>
</evidence>
<dbReference type="PANTHER" id="PTHR30572">
    <property type="entry name" value="MEMBRANE COMPONENT OF TRANSPORTER-RELATED"/>
    <property type="match status" value="1"/>
</dbReference>
<name>A0A1T4MD63_9FUSO</name>
<dbReference type="PANTHER" id="PTHR30572:SF4">
    <property type="entry name" value="ABC TRANSPORTER PERMEASE YTRF"/>
    <property type="match status" value="1"/>
</dbReference>
<feature type="domain" description="MacB-like periplasmic core" evidence="9">
    <location>
        <begin position="21"/>
        <end position="240"/>
    </location>
</feature>
<feature type="transmembrane region" description="Helical" evidence="7">
    <location>
        <begin position="329"/>
        <end position="362"/>
    </location>
</feature>
<evidence type="ECO:0000259" key="8">
    <source>
        <dbReference type="Pfam" id="PF02687"/>
    </source>
</evidence>
<comment type="similarity">
    <text evidence="6">Belongs to the ABC-4 integral membrane protein family.</text>
</comment>
<dbReference type="InterPro" id="IPR050250">
    <property type="entry name" value="Macrolide_Exporter_MacB"/>
</dbReference>
<dbReference type="Pfam" id="PF02687">
    <property type="entry name" value="FtsX"/>
    <property type="match status" value="1"/>
</dbReference>
<protein>
    <submittedName>
        <fullName evidence="10">Putative ABC transport system permease protein</fullName>
    </submittedName>
</protein>
<reference evidence="10 11" key="1">
    <citation type="submission" date="2017-02" db="EMBL/GenBank/DDBJ databases">
        <authorList>
            <person name="Peterson S.W."/>
        </authorList>
    </citation>
    <scope>NUCLEOTIDE SEQUENCE [LARGE SCALE GENOMIC DNA]</scope>
    <source>
        <strain evidence="10 11">ATCC 700028</strain>
    </source>
</reference>
<evidence type="ECO:0000313" key="10">
    <source>
        <dbReference type="EMBL" id="SJZ65000.1"/>
    </source>
</evidence>
<dbReference type="InterPro" id="IPR003838">
    <property type="entry name" value="ABC3_permease_C"/>
</dbReference>
<accession>A0A1T4MD63</accession>
<dbReference type="InterPro" id="IPR025857">
    <property type="entry name" value="MacB_PCD"/>
</dbReference>
<keyword evidence="3 7" id="KW-0812">Transmembrane</keyword>